<protein>
    <submittedName>
        <fullName evidence="1">DUF2536 family protein</fullName>
    </submittedName>
</protein>
<keyword evidence="2" id="KW-1185">Reference proteome</keyword>
<dbReference type="Proteomes" id="UP000632125">
    <property type="component" value="Unassembled WGS sequence"/>
</dbReference>
<name>A0A927CNL0_9BACL</name>
<organism evidence="1 2">
    <name type="scientific">Paenibacillus arenilitoris</name>
    <dbReference type="NCBI Taxonomy" id="2772299"/>
    <lineage>
        <taxon>Bacteria</taxon>
        <taxon>Bacillati</taxon>
        <taxon>Bacillota</taxon>
        <taxon>Bacilli</taxon>
        <taxon>Bacillales</taxon>
        <taxon>Paenibacillaceae</taxon>
        <taxon>Paenibacillus</taxon>
    </lineage>
</organism>
<sequence length="69" mass="8124">MEFRLDLIDTKIEFFEAHDVKTLEQMIERQIEINKALLLDVHGVSHQAAFNPKTEKMHFSAVVHFKTKE</sequence>
<comment type="caution">
    <text evidence="1">The sequence shown here is derived from an EMBL/GenBank/DDBJ whole genome shotgun (WGS) entry which is preliminary data.</text>
</comment>
<proteinExistence type="predicted"/>
<reference evidence="1" key="1">
    <citation type="submission" date="2020-09" db="EMBL/GenBank/DDBJ databases">
        <title>A novel bacterium of genus Paenibacillus, isolated from South China Sea.</title>
        <authorList>
            <person name="Huang H."/>
            <person name="Mo K."/>
            <person name="Hu Y."/>
        </authorList>
    </citation>
    <scope>NUCLEOTIDE SEQUENCE</scope>
    <source>
        <strain evidence="1">IB182493</strain>
    </source>
</reference>
<dbReference type="InterPro" id="IPR019686">
    <property type="entry name" value="DUF2536"/>
</dbReference>
<dbReference type="EMBL" id="JACXIY010000018">
    <property type="protein sequence ID" value="MBD2870172.1"/>
    <property type="molecule type" value="Genomic_DNA"/>
</dbReference>
<evidence type="ECO:0000313" key="1">
    <source>
        <dbReference type="EMBL" id="MBD2870172.1"/>
    </source>
</evidence>
<dbReference type="RefSeq" id="WP_190862874.1">
    <property type="nucleotide sequence ID" value="NZ_JACXIY010000018.1"/>
</dbReference>
<dbReference type="Pfam" id="PF10750">
    <property type="entry name" value="DUF2536"/>
    <property type="match status" value="1"/>
</dbReference>
<evidence type="ECO:0000313" key="2">
    <source>
        <dbReference type="Proteomes" id="UP000632125"/>
    </source>
</evidence>
<gene>
    <name evidence="1" type="ORF">IDH41_16425</name>
</gene>
<dbReference type="AlphaFoldDB" id="A0A927CNL0"/>
<accession>A0A927CNL0</accession>